<dbReference type="EMBL" id="UOFL01000202">
    <property type="protein sequence ID" value="VAW80616.1"/>
    <property type="molecule type" value="Genomic_DNA"/>
</dbReference>
<dbReference type="Pfam" id="PF01835">
    <property type="entry name" value="MG2"/>
    <property type="match status" value="1"/>
</dbReference>
<dbReference type="Gene3D" id="2.60.40.1930">
    <property type="match status" value="1"/>
</dbReference>
<name>A0A3B0ZIU6_9ZZZZ</name>
<feature type="domain" description="Alpha-2-macroglobulin bait region" evidence="2">
    <location>
        <begin position="973"/>
        <end position="1124"/>
    </location>
</feature>
<dbReference type="Pfam" id="PF00207">
    <property type="entry name" value="A2M"/>
    <property type="match status" value="1"/>
</dbReference>
<proteinExistence type="predicted"/>
<dbReference type="InterPro" id="IPR002890">
    <property type="entry name" value="MG2"/>
</dbReference>
<dbReference type="Pfam" id="PF17973">
    <property type="entry name" value="bMG10"/>
    <property type="match status" value="1"/>
</dbReference>
<dbReference type="InterPro" id="IPR008930">
    <property type="entry name" value="Terpenoid_cyclase/PrenylTrfase"/>
</dbReference>
<dbReference type="SMART" id="SM01360">
    <property type="entry name" value="A2M"/>
    <property type="match status" value="1"/>
</dbReference>
<dbReference type="SMART" id="SM01359">
    <property type="entry name" value="A2M_N_2"/>
    <property type="match status" value="1"/>
</dbReference>
<accession>A0A3B0ZIU6</accession>
<feature type="domain" description="Alpha-2-macroglobulin" evidence="3">
    <location>
        <begin position="1227"/>
        <end position="1316"/>
    </location>
</feature>
<sequence>MHILRLVIILTAILIINLPHTFAAFDSAEFNKKKSVLKIIRITPAGKDVTAKRQIIFKFNQAVVPIGRMNRKTSEIPISISPAVKCEWRWLNTSSLACQLSSKTRLKYATRYKVVVKPGLKTRTGIRMLLTRKHVFITQRPQARYSQHLTWRSPVIPVLRVYFNQPVSKESIRKSLYFQSGLKKIVLTVSPYYKKRKSRFAQYWLVTPAKPLKSGSTVKLMVKPGLVSRYGPLPGVQHKVITTLHTFPDFKFTGLICQNKQGNTIKITRLLQRQTKKCSPDHQIRLQFSAPFSIKTIANNMTILPDSKTWQNIRKGWLLSSYSYNFPLSSSHSKNQQYSLHLNSATNANSSYIVAINRKPIRDIFGRALHNSVNLKLVTDHFKPRIRMPQRVSILEQGVDPLLFIRTLNIDKLLLSYNRITAGTVQNSLTHSLVPDKVKDEYVSTPMTLEKMLNAKSGIVIGTLKTAPSLSIYTNRFHYFSQVTPWHAHMKLGSFNSLLWITNLKTGSPVNNARVEIIKGNLLKPSTRDKVLAEGNSDSQGLVTLPGLKILDPTLSSYSSSYYHAMMYAKIIKGTSITLLPFSRDFRSSYYQVANNGGQEIIKRFPSYTKSWGFTAQGVYKPGDKIDFKIFIRDQNNLGFVPAAKAEYTLQILDPQGSKVYKKEKIKISEFGTFSDSLKTFKSSKSGWYQFRLKVDANGHSTTLSPMRVLVTDFTPAPFRVSASLDKKLYQPGDIFKVTTKSQLHAGGPYSNGATRVTTMLLHQSLSPDTPKTRGFTFNSPHFYRRTVNQINTKSNAKGINIHSSLLTSTVTYAKLVTESAVKDERGKYVSTQSSAIFAGRDRYAGLKIKSWSLKQDKATNILAMIINPEGQLQSDQDFNLTVKFRKTSILRKKNRDGILITRYNRQWITVKEDKLVSADNRKAIPFTPSKAGYYQFIVSVTDSKGRQHRSTLYRWASGKGRVYWKPKPGFKLEITADKKTYKVGDKAHFMIRNPYPGAKALVTVERKGIISKWVKTFKNNIEILEIPVKPEHLPGFYVSVVVMAPRRTDKSNKHSLAPGFRIGYSKILVKDPYKELAIKVSPQKKTYQPRDIVKVNINVKARHGKTPSTELAVVVLDESVFDLISQGKTYFDPYTGLYKLDGLAVANFNLLQKLIAHKKKIKELTKRDKRKISRRRLSKKSRPMAIMHSAARSPLSESPAADEESNVGAKKSAPKVTVRNIFKYLSYWNGTIQPDSQGNAAVKFKAPDNLTGWRVLVIAVDKSQLMGLGQGKFKVNLPLELRPALPNQVIEGDSFTARFSIMNRTSKERTVKLLISASGNIKGKKKSKTLTIIAPPFKRITAGIKVQATTFGNMTFIAKAVSGKLADATRLSLNIHRKKSLEVAANYGTSTSATVSETIKLPNNIRRDVGKLAVTVSTSILGHLQSAFTYLQRYPYSCWEQKLTKGVMASHYQQLKPWLPKSSRWAKSKTLPQLTLSMAAAHQAPNGGMVYYIPKNNHVSPYLSAYTAIAFNWLRSHGHKIPVQTEKRLHKYLLKLIRGHRFPRYYNKGMSSTIRAIALAALAEHGKITRKEILVYMPHVQSMSLFGKAHFLRALVQTKNTSAEQRKLMNIIQSKANETGGKYIYSERINANFRHLLYSSTRSQCAILSSMLAYETKEKNRSSDIPFKLLRAITAERKRSGRWNNTQDNMFCMSALIDYSKVYEKQPPDMVLSLLVNQSKMGSATLKGFRAKPQIISRPMNKLGPVNRKFKVTLNRKGKGRYYFNTRLHYSLKKLRKNAVNAGIVIRREYSVEREKQWILLKSPMKIKRGELIRVDLYLDLAAARNFVVVDDSIPGGLEAVNTQLATASKVDARKAKMRYARGSYWHKYHGWRGYGYSHWSFYHRELLHHSARFYSEYLPAGKYHLSYVAQAIAPGTFTVLPAHSEEMYNPDTYGKSKPGVLIITDDKQD</sequence>
<dbReference type="PANTHER" id="PTHR40094">
    <property type="entry name" value="ALPHA-2-MACROGLOBULIN HOMOLOG"/>
    <property type="match status" value="1"/>
</dbReference>
<dbReference type="Gene3D" id="2.60.40.3710">
    <property type="match status" value="1"/>
</dbReference>
<dbReference type="SUPFAM" id="SSF48239">
    <property type="entry name" value="Terpenoid cyclases/Protein prenyltransferases"/>
    <property type="match status" value="1"/>
</dbReference>
<evidence type="ECO:0000259" key="3">
    <source>
        <dbReference type="SMART" id="SM01360"/>
    </source>
</evidence>
<evidence type="ECO:0000256" key="1">
    <source>
        <dbReference type="SAM" id="MobiDB-lite"/>
    </source>
</evidence>
<evidence type="ECO:0000259" key="2">
    <source>
        <dbReference type="SMART" id="SM01359"/>
    </source>
</evidence>
<feature type="compositionally biased region" description="Basic residues" evidence="1">
    <location>
        <begin position="1167"/>
        <end position="1183"/>
    </location>
</feature>
<dbReference type="Gene3D" id="1.50.10.20">
    <property type="match status" value="1"/>
</dbReference>
<evidence type="ECO:0000313" key="4">
    <source>
        <dbReference type="EMBL" id="VAW80616.1"/>
    </source>
</evidence>
<dbReference type="GO" id="GO:0004866">
    <property type="term" value="F:endopeptidase inhibitor activity"/>
    <property type="evidence" value="ECO:0007669"/>
    <property type="project" value="InterPro"/>
</dbReference>
<feature type="region of interest" description="Disordered" evidence="1">
    <location>
        <begin position="1167"/>
        <end position="1210"/>
    </location>
</feature>
<dbReference type="Pfam" id="PF07703">
    <property type="entry name" value="A2M_BRD"/>
    <property type="match status" value="1"/>
</dbReference>
<gene>
    <name evidence="4" type="ORF">MNBD_GAMMA12-824</name>
</gene>
<dbReference type="InterPro" id="IPR041246">
    <property type="entry name" value="Bact_MG10"/>
</dbReference>
<protein>
    <submittedName>
        <fullName evidence="4">Large extracellular alpha-helical protein</fullName>
    </submittedName>
</protein>
<dbReference type="InterPro" id="IPR051802">
    <property type="entry name" value="YfhM-like"/>
</dbReference>
<dbReference type="InterPro" id="IPR001599">
    <property type="entry name" value="Macroglobln_a2"/>
</dbReference>
<dbReference type="PANTHER" id="PTHR40094:SF1">
    <property type="entry name" value="UBIQUITIN DOMAIN-CONTAINING PROTEIN"/>
    <property type="match status" value="1"/>
</dbReference>
<organism evidence="4">
    <name type="scientific">hydrothermal vent metagenome</name>
    <dbReference type="NCBI Taxonomy" id="652676"/>
    <lineage>
        <taxon>unclassified sequences</taxon>
        <taxon>metagenomes</taxon>
        <taxon>ecological metagenomes</taxon>
    </lineage>
</organism>
<reference evidence="4" key="1">
    <citation type="submission" date="2018-06" db="EMBL/GenBank/DDBJ databases">
        <authorList>
            <person name="Zhirakovskaya E."/>
        </authorList>
    </citation>
    <scope>NUCLEOTIDE SEQUENCE</scope>
</reference>
<dbReference type="InterPro" id="IPR011625">
    <property type="entry name" value="A2M_N_BRD"/>
</dbReference>